<evidence type="ECO:0000256" key="6">
    <source>
        <dbReference type="ARBA" id="ARBA00023136"/>
    </source>
</evidence>
<protein>
    <submittedName>
        <fullName evidence="11">Mechanosensitive ion channel protein MscS</fullName>
    </submittedName>
</protein>
<dbReference type="PANTHER" id="PTHR30347">
    <property type="entry name" value="POTASSIUM CHANNEL RELATED"/>
    <property type="match status" value="1"/>
</dbReference>
<sequence>MPTAAELELQKVVKATHSAEDLLAGDHNILDQFMVMFEEGFFKPIIYWQLLSVIVPIFIGWLVFYWLRKKTLNAYAQKLAMEHLEKSQRIEGITDEEGAAEKAKTKEELFWLGIKRGLFSLFMSICWPLVSLFLIFICTVTARLFKLLPQQPLPIESVVWLILCAFVVIRVCVFIIHHSFRAGRAASSLESFISFSLWIGVALQVVGVLPKCREWLESTKFALGSSDVSLWSMLLSFFTIALALFIAKWLGQLAEKWLNSMNGLHTNLKVVLIRILKVALMFIAILIGLSSVGIDVTVLGVFGGAVGVGLGFGLQKITSNYISGFIILLDRSVKIGDLVTVSGVEGIVADIKTRYTVVRAFDGSVTIIPNESFVTGNVKNTSYLSGPGRTTVAISVDYSSNIDDCINTMNDIVRSQPRVLINPAPYTILTNFGNDGIDLTSYFWVADPERGTAVLRSNISRAILKKFNEKGVNIPFPQRDLRILQMPEISCKFETGTPAKAAPEPKES</sequence>
<evidence type="ECO:0000256" key="1">
    <source>
        <dbReference type="ARBA" id="ARBA00004651"/>
    </source>
</evidence>
<keyword evidence="6 7" id="KW-0472">Membrane</keyword>
<evidence type="ECO:0000313" key="11">
    <source>
        <dbReference type="EMBL" id="OXE47619.1"/>
    </source>
</evidence>
<dbReference type="InterPro" id="IPR023408">
    <property type="entry name" value="MscS_beta-dom_sf"/>
</dbReference>
<dbReference type="SUPFAM" id="SSF82861">
    <property type="entry name" value="Mechanosensitive channel protein MscS (YggB), transmembrane region"/>
    <property type="match status" value="1"/>
</dbReference>
<organism evidence="11 12">
    <name type="scientific">Turicimonas muris</name>
    <dbReference type="NCBI Taxonomy" id="1796652"/>
    <lineage>
        <taxon>Bacteria</taxon>
        <taxon>Pseudomonadati</taxon>
        <taxon>Pseudomonadota</taxon>
        <taxon>Betaproteobacteria</taxon>
        <taxon>Burkholderiales</taxon>
        <taxon>Sutterellaceae</taxon>
        <taxon>Turicimonas</taxon>
    </lineage>
</organism>
<dbReference type="RefSeq" id="WP_066595018.1">
    <property type="nucleotide sequence ID" value="NZ_CAJTBZ010000051.1"/>
</dbReference>
<evidence type="ECO:0000259" key="10">
    <source>
        <dbReference type="Pfam" id="PF21088"/>
    </source>
</evidence>
<dbReference type="AlphaFoldDB" id="A0A227KK93"/>
<dbReference type="SUPFAM" id="SSF50182">
    <property type="entry name" value="Sm-like ribonucleoproteins"/>
    <property type="match status" value="1"/>
</dbReference>
<feature type="transmembrane region" description="Helical" evidence="7">
    <location>
        <begin position="45"/>
        <end position="67"/>
    </location>
</feature>
<feature type="transmembrane region" description="Helical" evidence="7">
    <location>
        <begin position="271"/>
        <end position="290"/>
    </location>
</feature>
<evidence type="ECO:0000259" key="9">
    <source>
        <dbReference type="Pfam" id="PF21082"/>
    </source>
</evidence>
<dbReference type="Gene3D" id="1.10.287.1260">
    <property type="match status" value="1"/>
</dbReference>
<evidence type="ECO:0000256" key="4">
    <source>
        <dbReference type="ARBA" id="ARBA00022692"/>
    </source>
</evidence>
<feature type="domain" description="Mechanosensitive ion channel MscS C-terminal" evidence="9">
    <location>
        <begin position="391"/>
        <end position="474"/>
    </location>
</feature>
<feature type="transmembrane region" description="Helical" evidence="7">
    <location>
        <begin position="118"/>
        <end position="145"/>
    </location>
</feature>
<dbReference type="InterPro" id="IPR052702">
    <property type="entry name" value="MscS-like_channel"/>
</dbReference>
<evidence type="ECO:0000256" key="3">
    <source>
        <dbReference type="ARBA" id="ARBA00022475"/>
    </source>
</evidence>
<keyword evidence="5 7" id="KW-1133">Transmembrane helix</keyword>
<reference evidence="12" key="1">
    <citation type="submission" date="2017-05" db="EMBL/GenBank/DDBJ databases">
        <title>Improved OligoMM genomes.</title>
        <authorList>
            <person name="Garzetti D."/>
        </authorList>
    </citation>
    <scope>NUCLEOTIDE SEQUENCE [LARGE SCALE GENOMIC DNA]</scope>
    <source>
        <strain evidence="12">YL45</strain>
    </source>
</reference>
<accession>A0A227KK93</accession>
<feature type="transmembrane region" description="Helical" evidence="7">
    <location>
        <begin position="192"/>
        <end position="210"/>
    </location>
</feature>
<dbReference type="Gene3D" id="3.30.70.100">
    <property type="match status" value="1"/>
</dbReference>
<comment type="similarity">
    <text evidence="2">Belongs to the MscS (TC 1.A.23) family.</text>
</comment>
<dbReference type="GO" id="GO:0005886">
    <property type="term" value="C:plasma membrane"/>
    <property type="evidence" value="ECO:0007669"/>
    <property type="project" value="UniProtKB-SubCell"/>
</dbReference>
<evidence type="ECO:0000256" key="2">
    <source>
        <dbReference type="ARBA" id="ARBA00008017"/>
    </source>
</evidence>
<keyword evidence="12" id="KW-1185">Reference proteome</keyword>
<feature type="domain" description="Mechanosensitive ion channel MscS" evidence="8">
    <location>
        <begin position="317"/>
        <end position="382"/>
    </location>
</feature>
<evidence type="ECO:0000256" key="7">
    <source>
        <dbReference type="SAM" id="Phobius"/>
    </source>
</evidence>
<dbReference type="InterPro" id="IPR006685">
    <property type="entry name" value="MscS_channel_2nd"/>
</dbReference>
<evidence type="ECO:0000259" key="8">
    <source>
        <dbReference type="Pfam" id="PF00924"/>
    </source>
</evidence>
<proteinExistence type="inferred from homology"/>
<dbReference type="PANTHER" id="PTHR30347:SF1">
    <property type="entry name" value="MECHANOSENSITIVE CHANNEL MSCK"/>
    <property type="match status" value="1"/>
</dbReference>
<dbReference type="Proteomes" id="UP000214610">
    <property type="component" value="Unassembled WGS sequence"/>
</dbReference>
<dbReference type="GeneID" id="78362637"/>
<evidence type="ECO:0000313" key="12">
    <source>
        <dbReference type="Proteomes" id="UP000214610"/>
    </source>
</evidence>
<dbReference type="InterPro" id="IPR010920">
    <property type="entry name" value="LSM_dom_sf"/>
</dbReference>
<dbReference type="Gene3D" id="2.30.30.60">
    <property type="match status" value="1"/>
</dbReference>
<dbReference type="Pfam" id="PF21082">
    <property type="entry name" value="MS_channel_3rd"/>
    <property type="match status" value="1"/>
</dbReference>
<dbReference type="InterPro" id="IPR011014">
    <property type="entry name" value="MscS_channel_TM-2"/>
</dbReference>
<dbReference type="SUPFAM" id="SSF82689">
    <property type="entry name" value="Mechanosensitive channel protein MscS (YggB), C-terminal domain"/>
    <property type="match status" value="1"/>
</dbReference>
<comment type="subcellular location">
    <subcellularLocation>
        <location evidence="1">Cell membrane</location>
        <topology evidence="1">Multi-pass membrane protein</topology>
    </subcellularLocation>
</comment>
<feature type="domain" description="Mechanosensitive ion channel transmembrane helices 2/3" evidence="10">
    <location>
        <begin position="275"/>
        <end position="315"/>
    </location>
</feature>
<comment type="caution">
    <text evidence="11">The sequence shown here is derived from an EMBL/GenBank/DDBJ whole genome shotgun (WGS) entry which is preliminary data.</text>
</comment>
<dbReference type="InterPro" id="IPR049142">
    <property type="entry name" value="MS_channel_1st"/>
</dbReference>
<feature type="transmembrane region" description="Helical" evidence="7">
    <location>
        <begin position="296"/>
        <end position="314"/>
    </location>
</feature>
<keyword evidence="4 7" id="KW-0812">Transmembrane</keyword>
<name>A0A227KK93_9BURK</name>
<dbReference type="Pfam" id="PF00924">
    <property type="entry name" value="MS_channel_2nd"/>
    <property type="match status" value="1"/>
</dbReference>
<dbReference type="Pfam" id="PF21088">
    <property type="entry name" value="MS_channel_1st"/>
    <property type="match status" value="1"/>
</dbReference>
<keyword evidence="3" id="KW-1003">Cell membrane</keyword>
<dbReference type="InterPro" id="IPR011066">
    <property type="entry name" value="MscS_channel_C_sf"/>
</dbReference>
<feature type="transmembrane region" description="Helical" evidence="7">
    <location>
        <begin position="230"/>
        <end position="250"/>
    </location>
</feature>
<dbReference type="EMBL" id="NHMP01000004">
    <property type="protein sequence ID" value="OXE47619.1"/>
    <property type="molecule type" value="Genomic_DNA"/>
</dbReference>
<gene>
    <name evidence="11" type="ORF">ADH67_07440</name>
</gene>
<evidence type="ECO:0000256" key="5">
    <source>
        <dbReference type="ARBA" id="ARBA00022989"/>
    </source>
</evidence>
<dbReference type="GO" id="GO:0008381">
    <property type="term" value="F:mechanosensitive monoatomic ion channel activity"/>
    <property type="evidence" value="ECO:0007669"/>
    <property type="project" value="UniProtKB-ARBA"/>
</dbReference>
<dbReference type="InterPro" id="IPR049278">
    <property type="entry name" value="MS_channel_C"/>
</dbReference>
<feature type="transmembrane region" description="Helical" evidence="7">
    <location>
        <begin position="157"/>
        <end position="180"/>
    </location>
</feature>